<name>A0A936TG82_9ACTN</name>
<sequence length="90" mass="9085">MAGSVLIISSFPQLNPAPLAPAAARLLPGRGAAVRRQATLSALHGNARGAPGQELGQALARAPSASTTTSALCVRLHRDDDATAFPGFAN</sequence>
<dbReference type="Proteomes" id="UP000727993">
    <property type="component" value="Unassembled WGS sequence"/>
</dbReference>
<proteinExistence type="predicted"/>
<comment type="caution">
    <text evidence="1">The sequence shown here is derived from an EMBL/GenBank/DDBJ whole genome shotgun (WGS) entry which is preliminary data.</text>
</comment>
<accession>A0A936TG82</accession>
<protein>
    <submittedName>
        <fullName evidence="1">Uncharacterized protein</fullName>
    </submittedName>
</protein>
<dbReference type="EMBL" id="JADJZA010000011">
    <property type="protein sequence ID" value="MBK9298842.1"/>
    <property type="molecule type" value="Genomic_DNA"/>
</dbReference>
<evidence type="ECO:0000313" key="1">
    <source>
        <dbReference type="EMBL" id="MBK9298842.1"/>
    </source>
</evidence>
<organism evidence="1 2">
    <name type="scientific">Candidatus Neomicrothrix subdominans</name>
    <dbReference type="NCBI Taxonomy" id="2954438"/>
    <lineage>
        <taxon>Bacteria</taxon>
        <taxon>Bacillati</taxon>
        <taxon>Actinomycetota</taxon>
        <taxon>Acidimicrobiia</taxon>
        <taxon>Acidimicrobiales</taxon>
        <taxon>Microthrixaceae</taxon>
        <taxon>Candidatus Neomicrothrix</taxon>
    </lineage>
</organism>
<gene>
    <name evidence="1" type="ORF">IPN02_18835</name>
</gene>
<evidence type="ECO:0000313" key="2">
    <source>
        <dbReference type="Proteomes" id="UP000727993"/>
    </source>
</evidence>
<dbReference type="AlphaFoldDB" id="A0A936TG82"/>
<reference evidence="1 2" key="1">
    <citation type="submission" date="2020-10" db="EMBL/GenBank/DDBJ databases">
        <title>Connecting structure to function with the recovery of over 1000 high-quality activated sludge metagenome-assembled genomes encoding full-length rRNA genes using long-read sequencing.</title>
        <authorList>
            <person name="Singleton C.M."/>
            <person name="Petriglieri F."/>
            <person name="Kristensen J.M."/>
            <person name="Kirkegaard R.H."/>
            <person name="Michaelsen T.Y."/>
            <person name="Andersen M.H."/>
            <person name="Karst S.M."/>
            <person name="Dueholm M.S."/>
            <person name="Nielsen P.H."/>
            <person name="Albertsen M."/>
        </authorList>
    </citation>
    <scope>NUCLEOTIDE SEQUENCE [LARGE SCALE GENOMIC DNA]</scope>
    <source>
        <strain evidence="1">Lyne_18-Q3-R50-59_MAXAC.006</strain>
    </source>
</reference>